<protein>
    <submittedName>
        <fullName evidence="2">Uncharacterized protein</fullName>
    </submittedName>
</protein>
<reference evidence="2" key="1">
    <citation type="submission" date="2014-09" db="EMBL/GenBank/DDBJ databases">
        <title>Draft genome sequence of an oleaginous Mucoromycotina fungus Mucor ambiguus NBRC6742.</title>
        <authorList>
            <person name="Takeda I."/>
            <person name="Yamane N."/>
            <person name="Morita T."/>
            <person name="Tamano K."/>
            <person name="Machida M."/>
            <person name="Baker S."/>
            <person name="Koike H."/>
        </authorList>
    </citation>
    <scope>NUCLEOTIDE SEQUENCE</scope>
    <source>
        <strain evidence="2">NBRC 6742</strain>
    </source>
</reference>
<feature type="compositionally biased region" description="Polar residues" evidence="1">
    <location>
        <begin position="61"/>
        <end position="80"/>
    </location>
</feature>
<accession>A0A0C9MFA8</accession>
<gene>
    <name evidence="2" type="ORF">MAM1_0264c08913</name>
</gene>
<proteinExistence type="predicted"/>
<evidence type="ECO:0000256" key="1">
    <source>
        <dbReference type="SAM" id="MobiDB-lite"/>
    </source>
</evidence>
<name>A0A0C9MFA8_9FUNG</name>
<organism evidence="2">
    <name type="scientific">Mucor ambiguus</name>
    <dbReference type="NCBI Taxonomy" id="91626"/>
    <lineage>
        <taxon>Eukaryota</taxon>
        <taxon>Fungi</taxon>
        <taxon>Fungi incertae sedis</taxon>
        <taxon>Mucoromycota</taxon>
        <taxon>Mucoromycotina</taxon>
        <taxon>Mucoromycetes</taxon>
        <taxon>Mucorales</taxon>
        <taxon>Mucorineae</taxon>
        <taxon>Mucoraceae</taxon>
        <taxon>Mucor</taxon>
    </lineage>
</organism>
<dbReference type="OrthoDB" id="2214918at2759"/>
<dbReference type="AlphaFoldDB" id="A0A0C9MFA8"/>
<dbReference type="EMBL" id="DF836553">
    <property type="protein sequence ID" value="GAN09386.1"/>
    <property type="molecule type" value="Genomic_DNA"/>
</dbReference>
<dbReference type="Proteomes" id="UP000053815">
    <property type="component" value="Unassembled WGS sequence"/>
</dbReference>
<evidence type="ECO:0000313" key="3">
    <source>
        <dbReference type="Proteomes" id="UP000053815"/>
    </source>
</evidence>
<feature type="region of interest" description="Disordered" evidence="1">
    <location>
        <begin position="57"/>
        <end position="97"/>
    </location>
</feature>
<evidence type="ECO:0000313" key="2">
    <source>
        <dbReference type="EMBL" id="GAN09386.1"/>
    </source>
</evidence>
<sequence>MASNNPLTMLSNVSECSISGLFQELLNKSMKSPTTHSEPLKFGDSEGSDFKRLLHKKHRNGNNNKIQITNSPTIDISTASRPHRHTQDDSVSSKKKIFHHGSPDFRPVVYLDQQPTGSSNQFGSAIYNFFFQHEDRYFNHDRDELSKDIFPVGHEQRA</sequence>
<keyword evidence="3" id="KW-1185">Reference proteome</keyword>